<evidence type="ECO:0000313" key="2">
    <source>
        <dbReference type="Proteomes" id="UP000190037"/>
    </source>
</evidence>
<evidence type="ECO:0000313" key="1">
    <source>
        <dbReference type="EMBL" id="OPC76440.1"/>
    </source>
</evidence>
<name>A0A1T3NIE5_9ACTN</name>
<dbReference type="AlphaFoldDB" id="A0A1T3NIE5"/>
<accession>A0A1T3NIE5</accession>
<reference evidence="1 2" key="1">
    <citation type="submission" date="2017-03" db="EMBL/GenBank/DDBJ databases">
        <title>Draft genome sequence of Streptomyces scabrisporus NF3, endophyte isolated from Amphipterygium adstringens.</title>
        <authorList>
            <person name="Vazquez M."/>
            <person name="Ceapa C.D."/>
            <person name="Rodriguez Luna D."/>
            <person name="Sanchez Esquivel S."/>
        </authorList>
    </citation>
    <scope>NUCLEOTIDE SEQUENCE [LARGE SCALE GENOMIC DNA]</scope>
    <source>
        <strain evidence="1 2">NF3</strain>
    </source>
</reference>
<gene>
    <name evidence="1" type="ORF">B4N89_47160</name>
</gene>
<proteinExistence type="predicted"/>
<evidence type="ECO:0008006" key="3">
    <source>
        <dbReference type="Google" id="ProtNLM"/>
    </source>
</evidence>
<keyword evidence="2" id="KW-1185">Reference proteome</keyword>
<comment type="caution">
    <text evidence="1">The sequence shown here is derived from an EMBL/GenBank/DDBJ whole genome shotgun (WGS) entry which is preliminary data.</text>
</comment>
<dbReference type="Proteomes" id="UP000190037">
    <property type="component" value="Unassembled WGS sequence"/>
</dbReference>
<organism evidence="1 2">
    <name type="scientific">Embleya scabrispora</name>
    <dbReference type="NCBI Taxonomy" id="159449"/>
    <lineage>
        <taxon>Bacteria</taxon>
        <taxon>Bacillati</taxon>
        <taxon>Actinomycetota</taxon>
        <taxon>Actinomycetes</taxon>
        <taxon>Kitasatosporales</taxon>
        <taxon>Streptomycetaceae</taxon>
        <taxon>Embleya</taxon>
    </lineage>
</organism>
<dbReference type="OrthoDB" id="4350849at2"/>
<sequence length="83" mass="9051">MSYTVQYTDRVRIEIQGMAPKTRTAFETGMSLAAADPYGADSKPYPRGNSKDHRITHVAGVAIITYQITPAALLVTVVQLVAR</sequence>
<dbReference type="EMBL" id="MWQN01000007">
    <property type="protein sequence ID" value="OPC76440.1"/>
    <property type="molecule type" value="Genomic_DNA"/>
</dbReference>
<dbReference type="RefSeq" id="WP_078982877.1">
    <property type="nucleotide sequence ID" value="NZ_MWQN01000007.1"/>
</dbReference>
<protein>
    <recommendedName>
        <fullName evidence="3">DUF4258 domain-containing protein</fullName>
    </recommendedName>
</protein>